<dbReference type="Gene3D" id="1.10.730.10">
    <property type="entry name" value="Isoleucyl-tRNA Synthetase, Domain 1"/>
    <property type="match status" value="1"/>
</dbReference>
<comment type="caution">
    <text evidence="18">The sequence shown here is derived from an EMBL/GenBank/DDBJ whole genome shotgun (WGS) entry which is preliminary data.</text>
</comment>
<dbReference type="Gene3D" id="2.20.28.20">
    <property type="entry name" value="Methionyl-tRNA synthetase, Zn-domain"/>
    <property type="match status" value="1"/>
</dbReference>
<evidence type="ECO:0000256" key="3">
    <source>
        <dbReference type="ARBA" id="ARBA00012838"/>
    </source>
</evidence>
<keyword evidence="7 15" id="KW-0547">Nucleotide-binding</keyword>
<accession>A0AAD3SWN0</accession>
<evidence type="ECO:0000256" key="15">
    <source>
        <dbReference type="RuleBase" id="RU363039"/>
    </source>
</evidence>
<dbReference type="AlphaFoldDB" id="A0AAD3SWN0"/>
<evidence type="ECO:0000256" key="10">
    <source>
        <dbReference type="ARBA" id="ARBA00022917"/>
    </source>
</evidence>
<dbReference type="SUPFAM" id="SSF57770">
    <property type="entry name" value="Methionyl-tRNA synthetase (MetRS), Zn-domain"/>
    <property type="match status" value="1"/>
</dbReference>
<feature type="domain" description="TRNA-binding" evidence="17">
    <location>
        <begin position="640"/>
        <end position="743"/>
    </location>
</feature>
<evidence type="ECO:0000256" key="8">
    <source>
        <dbReference type="ARBA" id="ARBA00022840"/>
    </source>
</evidence>
<dbReference type="FunFam" id="2.40.50.140:FF:000047">
    <property type="entry name" value="tyrosine--tRNA ligase, cytoplasmic isoform X2"/>
    <property type="match status" value="1"/>
</dbReference>
<dbReference type="InterPro" id="IPR015413">
    <property type="entry name" value="Methionyl/Leucyl_tRNA_Synth"/>
</dbReference>
<feature type="compositionally biased region" description="Basic and acidic residues" evidence="16">
    <location>
        <begin position="612"/>
        <end position="629"/>
    </location>
</feature>
<dbReference type="CDD" id="cd00814">
    <property type="entry name" value="MetRS_core"/>
    <property type="match status" value="1"/>
</dbReference>
<dbReference type="Pfam" id="PF09334">
    <property type="entry name" value="tRNA-synt_1g"/>
    <property type="match status" value="1"/>
</dbReference>
<evidence type="ECO:0000256" key="16">
    <source>
        <dbReference type="SAM" id="MobiDB-lite"/>
    </source>
</evidence>
<evidence type="ECO:0000313" key="19">
    <source>
        <dbReference type="Proteomes" id="UP001279734"/>
    </source>
</evidence>
<comment type="similarity">
    <text evidence="2 15">Belongs to the class-I aminoacyl-tRNA synthetase family.</text>
</comment>
<dbReference type="InterPro" id="IPR033911">
    <property type="entry name" value="MetRS_core"/>
</dbReference>
<comment type="catalytic activity">
    <reaction evidence="13">
        <text>tRNA(Met) + L-methionine + ATP = L-methionyl-tRNA(Met) + AMP + diphosphate</text>
        <dbReference type="Rhea" id="RHEA:13481"/>
        <dbReference type="Rhea" id="RHEA-COMP:9667"/>
        <dbReference type="Rhea" id="RHEA-COMP:9698"/>
        <dbReference type="ChEBI" id="CHEBI:30616"/>
        <dbReference type="ChEBI" id="CHEBI:33019"/>
        <dbReference type="ChEBI" id="CHEBI:57844"/>
        <dbReference type="ChEBI" id="CHEBI:78442"/>
        <dbReference type="ChEBI" id="CHEBI:78530"/>
        <dbReference type="ChEBI" id="CHEBI:456215"/>
        <dbReference type="EC" id="6.1.1.10"/>
    </reaction>
</comment>
<dbReference type="InterPro" id="IPR041872">
    <property type="entry name" value="Anticodon_Met"/>
</dbReference>
<keyword evidence="4" id="KW-0963">Cytoplasm</keyword>
<evidence type="ECO:0000256" key="6">
    <source>
        <dbReference type="ARBA" id="ARBA00022598"/>
    </source>
</evidence>
<evidence type="ECO:0000256" key="7">
    <source>
        <dbReference type="ARBA" id="ARBA00022741"/>
    </source>
</evidence>
<dbReference type="FunFam" id="2.20.28.20:FF:000001">
    <property type="entry name" value="Methionine--tRNA ligase"/>
    <property type="match status" value="1"/>
</dbReference>
<dbReference type="InterPro" id="IPR023458">
    <property type="entry name" value="Met-tRNA_ligase_1"/>
</dbReference>
<organism evidence="18 19">
    <name type="scientific">Nepenthes gracilis</name>
    <name type="common">Slender pitcher plant</name>
    <dbReference type="NCBI Taxonomy" id="150966"/>
    <lineage>
        <taxon>Eukaryota</taxon>
        <taxon>Viridiplantae</taxon>
        <taxon>Streptophyta</taxon>
        <taxon>Embryophyta</taxon>
        <taxon>Tracheophyta</taxon>
        <taxon>Spermatophyta</taxon>
        <taxon>Magnoliopsida</taxon>
        <taxon>eudicotyledons</taxon>
        <taxon>Gunneridae</taxon>
        <taxon>Pentapetalae</taxon>
        <taxon>Caryophyllales</taxon>
        <taxon>Nepenthaceae</taxon>
        <taxon>Nepenthes</taxon>
    </lineage>
</organism>
<dbReference type="GO" id="GO:0000049">
    <property type="term" value="F:tRNA binding"/>
    <property type="evidence" value="ECO:0007669"/>
    <property type="project" value="UniProtKB-UniRule"/>
</dbReference>
<dbReference type="Gene3D" id="3.40.50.620">
    <property type="entry name" value="HUPs"/>
    <property type="match status" value="1"/>
</dbReference>
<evidence type="ECO:0000259" key="17">
    <source>
        <dbReference type="PROSITE" id="PS50886"/>
    </source>
</evidence>
<name>A0AAD3SWN0_NEPGR</name>
<dbReference type="CDD" id="cd07957">
    <property type="entry name" value="Anticodon_Ia_Met"/>
    <property type="match status" value="1"/>
</dbReference>
<dbReference type="GO" id="GO:0048608">
    <property type="term" value="P:reproductive structure development"/>
    <property type="evidence" value="ECO:0007669"/>
    <property type="project" value="UniProtKB-ARBA"/>
</dbReference>
<evidence type="ECO:0000256" key="1">
    <source>
        <dbReference type="ARBA" id="ARBA00004496"/>
    </source>
</evidence>
<comment type="subcellular location">
    <subcellularLocation>
        <location evidence="1">Cytoplasm</location>
    </subcellularLocation>
</comment>
<dbReference type="GO" id="GO:0005829">
    <property type="term" value="C:cytosol"/>
    <property type="evidence" value="ECO:0007669"/>
    <property type="project" value="TreeGrafter"/>
</dbReference>
<protein>
    <recommendedName>
        <fullName evidence="3">methionine--tRNA ligase</fullName>
        <ecNumber evidence="3">6.1.1.10</ecNumber>
    </recommendedName>
    <alternativeName>
        <fullName evidence="12">Methionyl-tRNA synthetase</fullName>
    </alternativeName>
</protein>
<dbReference type="SUPFAM" id="SSF52374">
    <property type="entry name" value="Nucleotidylyl transferase"/>
    <property type="match status" value="1"/>
</dbReference>
<evidence type="ECO:0000313" key="18">
    <source>
        <dbReference type="EMBL" id="GMH18490.1"/>
    </source>
</evidence>
<dbReference type="CDD" id="cd02799">
    <property type="entry name" value="tRNA_bind_EMAP-II_like"/>
    <property type="match status" value="1"/>
</dbReference>
<dbReference type="GO" id="GO:0017101">
    <property type="term" value="C:aminoacyl-tRNA synthetase multienzyme complex"/>
    <property type="evidence" value="ECO:0007669"/>
    <property type="project" value="TreeGrafter"/>
</dbReference>
<dbReference type="SUPFAM" id="SSF50249">
    <property type="entry name" value="Nucleic acid-binding proteins"/>
    <property type="match status" value="1"/>
</dbReference>
<evidence type="ECO:0000256" key="2">
    <source>
        <dbReference type="ARBA" id="ARBA00005594"/>
    </source>
</evidence>
<dbReference type="InterPro" id="IPR029038">
    <property type="entry name" value="MetRS_Zn"/>
</dbReference>
<evidence type="ECO:0000256" key="14">
    <source>
        <dbReference type="PROSITE-ProRule" id="PRU00209"/>
    </source>
</evidence>
<keyword evidence="10 15" id="KW-0648">Protein biosynthesis</keyword>
<dbReference type="InterPro" id="IPR014758">
    <property type="entry name" value="Met-tRNA_synth"/>
</dbReference>
<keyword evidence="8 15" id="KW-0067">ATP-binding</keyword>
<evidence type="ECO:0000256" key="5">
    <source>
        <dbReference type="ARBA" id="ARBA00022555"/>
    </source>
</evidence>
<dbReference type="PROSITE" id="PS50886">
    <property type="entry name" value="TRBD"/>
    <property type="match status" value="1"/>
</dbReference>
<dbReference type="GO" id="GO:0004825">
    <property type="term" value="F:methionine-tRNA ligase activity"/>
    <property type="evidence" value="ECO:0007669"/>
    <property type="project" value="UniProtKB-EC"/>
</dbReference>
<evidence type="ECO:0000256" key="9">
    <source>
        <dbReference type="ARBA" id="ARBA00022884"/>
    </source>
</evidence>
<dbReference type="InterPro" id="IPR012340">
    <property type="entry name" value="NA-bd_OB-fold"/>
</dbReference>
<dbReference type="EC" id="6.1.1.10" evidence="3"/>
<keyword evidence="19" id="KW-1185">Reference proteome</keyword>
<dbReference type="GO" id="GO:0009791">
    <property type="term" value="P:post-embryonic development"/>
    <property type="evidence" value="ECO:0007669"/>
    <property type="project" value="UniProtKB-ARBA"/>
</dbReference>
<dbReference type="FunFam" id="1.10.730.10:FF:000024">
    <property type="entry name" value="Methionine--tRNA ligase cytoplasmic"/>
    <property type="match status" value="1"/>
</dbReference>
<dbReference type="InterPro" id="IPR014729">
    <property type="entry name" value="Rossmann-like_a/b/a_fold"/>
</dbReference>
<evidence type="ECO:0000256" key="11">
    <source>
        <dbReference type="ARBA" id="ARBA00023146"/>
    </source>
</evidence>
<keyword evidence="6 15" id="KW-0436">Ligase</keyword>
<dbReference type="Proteomes" id="UP001279734">
    <property type="component" value="Unassembled WGS sequence"/>
</dbReference>
<dbReference type="Gene3D" id="2.40.50.140">
    <property type="entry name" value="Nucleic acid-binding proteins"/>
    <property type="match status" value="1"/>
</dbReference>
<evidence type="ECO:0000256" key="12">
    <source>
        <dbReference type="ARBA" id="ARBA00030904"/>
    </source>
</evidence>
<proteinExistence type="inferred from homology"/>
<dbReference type="InterPro" id="IPR009080">
    <property type="entry name" value="tRNAsynth_Ia_anticodon-bd"/>
</dbReference>
<dbReference type="GO" id="GO:0005524">
    <property type="term" value="F:ATP binding"/>
    <property type="evidence" value="ECO:0007669"/>
    <property type="project" value="UniProtKB-KW"/>
</dbReference>
<dbReference type="EMBL" id="BSYO01000019">
    <property type="protein sequence ID" value="GMH18490.1"/>
    <property type="molecule type" value="Genomic_DNA"/>
</dbReference>
<dbReference type="Pfam" id="PF19303">
    <property type="entry name" value="Anticodon_3"/>
    <property type="match status" value="1"/>
</dbReference>
<gene>
    <name evidence="18" type="ORF">Nepgr_020331</name>
</gene>
<reference evidence="18" key="1">
    <citation type="submission" date="2023-05" db="EMBL/GenBank/DDBJ databases">
        <title>Nepenthes gracilis genome sequencing.</title>
        <authorList>
            <person name="Fukushima K."/>
        </authorList>
    </citation>
    <scope>NUCLEOTIDE SEQUENCE</scope>
    <source>
        <strain evidence="18">SING2019-196</strain>
    </source>
</reference>
<dbReference type="PRINTS" id="PR01041">
    <property type="entry name" value="TRNASYNTHMET"/>
</dbReference>
<dbReference type="HAMAP" id="MF_00098">
    <property type="entry name" value="Met_tRNA_synth_type1"/>
    <property type="match status" value="1"/>
</dbReference>
<dbReference type="NCBIfam" id="TIGR00398">
    <property type="entry name" value="metG"/>
    <property type="match status" value="1"/>
</dbReference>
<sequence>MGDLHCGGGEAPKLPVPGKRNILITSALPYVNNVPHLGNIIGCVLSADVFARFCRLRGYNAIYICGTDEYGTATETKAMEEKCTPREICDKYHAIHREIYEWFNISFDKFGRTSTPCQTEVCQEIFQKLLENNCLSQNTMQQLSCDNCERFLADRLVEGLCPTLGCNYQSARGDQCENCGKLLNPTELINPRCKMCQTTPDVRDTDHMFLELPFLKDKLEKYISKMTEAGSWSQNAIQQTNGWLREGLKARCITRDLKWGVPVPHEKFKDKVFYVWFDAPIGYVSITACYTSEWEKWWKDPENVELYQFMGKDNVPFHTVMFPSTLLGTGENWTLMKSISVTEYLNYEDGKFSKSKGVGVFGNDAKDTNIPVEVWRYYLLTNRPEVSDTLFTWADLQAKVNNELLSNLGNFINRVLSFIAKPSGQGYSSIIPDAPDAESHALTKSLAEKVGKYVEQYVEVMEKVKLKQGLKMAMSISSEGNSYLQESQFWKLYEEDQPSCAIVMKTSAGLVYLLACLFKPFMPSFSLEVLKQLNMPPEFQVSLSDENGDIDQARKLWEILPAGHRIGKPKPLFRELRDEEIEVYRLKFAGSQADREAKAAAEKAANQLKKTKVSDGREKRDWKNRAAESKSIPTRDAEISISRLDIRVGLIRKVQKHPDADALYVEEIDVGEATPRTVISGLVNYIPIEEMQDRKVCVLCNLKPVNMRGIKSHAMVLTASNNDRTKVELVEPPRDAIAGERVQFLGFEGEPDEVLNPRKKVWETLQVDLTTDSNFVAQYKDAPFTTSAGVCKVSSVANGSIT</sequence>
<evidence type="ECO:0000256" key="4">
    <source>
        <dbReference type="ARBA" id="ARBA00022490"/>
    </source>
</evidence>
<dbReference type="PANTHER" id="PTHR45765:SF1">
    <property type="entry name" value="METHIONINE--TRNA LIGASE, CYTOPLASMIC"/>
    <property type="match status" value="1"/>
</dbReference>
<dbReference type="InterPro" id="IPR002547">
    <property type="entry name" value="tRNA-bd_dom"/>
</dbReference>
<dbReference type="NCBIfam" id="NF001100">
    <property type="entry name" value="PRK00133.1"/>
    <property type="match status" value="1"/>
</dbReference>
<keyword evidence="9 14" id="KW-0694">RNA-binding</keyword>
<dbReference type="GO" id="GO:0006431">
    <property type="term" value="P:methionyl-tRNA aminoacylation"/>
    <property type="evidence" value="ECO:0007669"/>
    <property type="project" value="InterPro"/>
</dbReference>
<dbReference type="SUPFAM" id="SSF47323">
    <property type="entry name" value="Anticodon-binding domain of a subclass of class I aminoacyl-tRNA synthetases"/>
    <property type="match status" value="1"/>
</dbReference>
<keyword evidence="5 14" id="KW-0820">tRNA-binding</keyword>
<evidence type="ECO:0000256" key="13">
    <source>
        <dbReference type="ARBA" id="ARBA00047364"/>
    </source>
</evidence>
<dbReference type="PANTHER" id="PTHR45765">
    <property type="entry name" value="METHIONINE--TRNA LIGASE"/>
    <property type="match status" value="1"/>
</dbReference>
<keyword evidence="11 15" id="KW-0030">Aminoacyl-tRNA synthetase</keyword>
<dbReference type="PROSITE" id="PS00178">
    <property type="entry name" value="AA_TRNA_LIGASE_I"/>
    <property type="match status" value="1"/>
</dbReference>
<dbReference type="Pfam" id="PF01588">
    <property type="entry name" value="tRNA_bind"/>
    <property type="match status" value="1"/>
</dbReference>
<dbReference type="InterPro" id="IPR001412">
    <property type="entry name" value="aa-tRNA-synth_I_CS"/>
</dbReference>
<feature type="region of interest" description="Disordered" evidence="16">
    <location>
        <begin position="605"/>
        <end position="629"/>
    </location>
</feature>